<dbReference type="RefSeq" id="WP_163064621.1">
    <property type="nucleotide sequence ID" value="NZ_JAAGLI010001252.1"/>
</dbReference>
<protein>
    <submittedName>
        <fullName evidence="1">Uncharacterized protein</fullName>
    </submittedName>
</protein>
<reference evidence="1 2" key="1">
    <citation type="submission" date="2020-01" db="EMBL/GenBank/DDBJ databases">
        <title>Insect and environment-associated Actinomycetes.</title>
        <authorList>
            <person name="Currrie C."/>
            <person name="Chevrette M."/>
            <person name="Carlson C."/>
            <person name="Stubbendieck R."/>
            <person name="Wendt-Pienkowski E."/>
        </authorList>
    </citation>
    <scope>NUCLEOTIDE SEQUENCE [LARGE SCALE GENOMIC DNA]</scope>
    <source>
        <strain evidence="1 2">SID10258</strain>
    </source>
</reference>
<sequence length="79" mass="8550">MCWEAPGDEPWEVARWVRQAMHNPSMACRWAAGVELAAQAQVVHLIGGGYVNRILGGFGTPVLQSLREAKAAVAAKIYS</sequence>
<dbReference type="Proteomes" id="UP000475532">
    <property type="component" value="Unassembled WGS sequence"/>
</dbReference>
<dbReference type="AlphaFoldDB" id="A0A6L9R194"/>
<organism evidence="1 2">
    <name type="scientific">Actinomadura bangladeshensis</name>
    <dbReference type="NCBI Taxonomy" id="453573"/>
    <lineage>
        <taxon>Bacteria</taxon>
        <taxon>Bacillati</taxon>
        <taxon>Actinomycetota</taxon>
        <taxon>Actinomycetes</taxon>
        <taxon>Streptosporangiales</taxon>
        <taxon>Thermomonosporaceae</taxon>
        <taxon>Actinomadura</taxon>
    </lineage>
</organism>
<gene>
    <name evidence="1" type="ORF">G3I70_46865</name>
</gene>
<evidence type="ECO:0000313" key="2">
    <source>
        <dbReference type="Proteomes" id="UP000475532"/>
    </source>
</evidence>
<proteinExistence type="predicted"/>
<name>A0A6L9R194_9ACTN</name>
<comment type="caution">
    <text evidence="1">The sequence shown here is derived from an EMBL/GenBank/DDBJ whole genome shotgun (WGS) entry which is preliminary data.</text>
</comment>
<dbReference type="EMBL" id="JAAGLI010001252">
    <property type="protein sequence ID" value="NEA29974.1"/>
    <property type="molecule type" value="Genomic_DNA"/>
</dbReference>
<accession>A0A6L9R194</accession>
<evidence type="ECO:0000313" key="1">
    <source>
        <dbReference type="EMBL" id="NEA29974.1"/>
    </source>
</evidence>